<gene>
    <name evidence="1" type="ORF">POSPLADRAFT_1037634</name>
</gene>
<organism evidence="1 2">
    <name type="scientific">Postia placenta MAD-698-R-SB12</name>
    <dbReference type="NCBI Taxonomy" id="670580"/>
    <lineage>
        <taxon>Eukaryota</taxon>
        <taxon>Fungi</taxon>
        <taxon>Dikarya</taxon>
        <taxon>Basidiomycota</taxon>
        <taxon>Agaricomycotina</taxon>
        <taxon>Agaricomycetes</taxon>
        <taxon>Polyporales</taxon>
        <taxon>Adustoporiaceae</taxon>
        <taxon>Rhodonia</taxon>
    </lineage>
</organism>
<keyword evidence="2" id="KW-1185">Reference proteome</keyword>
<dbReference type="AlphaFoldDB" id="A0A1X6MIY0"/>
<reference evidence="1 2" key="1">
    <citation type="submission" date="2017-04" db="EMBL/GenBank/DDBJ databases">
        <title>Genome Sequence of the Model Brown-Rot Fungus Postia placenta SB12.</title>
        <authorList>
            <consortium name="DOE Joint Genome Institute"/>
            <person name="Gaskell J."/>
            <person name="Kersten P."/>
            <person name="Larrondo L.F."/>
            <person name="Canessa P."/>
            <person name="Martinez D."/>
            <person name="Hibbett D."/>
            <person name="Schmoll M."/>
            <person name="Kubicek C.P."/>
            <person name="Martinez A.T."/>
            <person name="Yadav J."/>
            <person name="Master E."/>
            <person name="Magnuson J.K."/>
            <person name="James T."/>
            <person name="Yaver D."/>
            <person name="Berka R."/>
            <person name="Labutti K."/>
            <person name="Lipzen A."/>
            <person name="Aerts A."/>
            <person name="Barry K."/>
            <person name="Henrissat B."/>
            <person name="Blanchette R."/>
            <person name="Grigoriev I."/>
            <person name="Cullen D."/>
        </authorList>
    </citation>
    <scope>NUCLEOTIDE SEQUENCE [LARGE SCALE GENOMIC DNA]</scope>
    <source>
        <strain evidence="1 2">MAD-698-R-SB12</strain>
    </source>
</reference>
<evidence type="ECO:0000313" key="2">
    <source>
        <dbReference type="Proteomes" id="UP000194127"/>
    </source>
</evidence>
<dbReference type="RefSeq" id="XP_024332990.1">
    <property type="nucleotide sequence ID" value="XM_024477244.1"/>
</dbReference>
<sequence>MPFVLNSIQEAKTVREKTIQAKGARTQHTCSRRTAASFPALDNRDARGLNRNPVQLALWTLAAQGCITRAVRLAARFDLLARLLRHKLRAAWMTNKADTRAARDTTPRPKAQCRLEPINALDKRNVVFLWNMPSDDALGYTEMFTSANISREQQYGQAVRLSSLEGPSVASTFRPKLTAAWAMPSRTLTPFAI</sequence>
<proteinExistence type="predicted"/>
<dbReference type="Proteomes" id="UP000194127">
    <property type="component" value="Unassembled WGS sequence"/>
</dbReference>
<name>A0A1X6MIY0_9APHY</name>
<dbReference type="GeneID" id="36322194"/>
<evidence type="ECO:0000313" key="1">
    <source>
        <dbReference type="EMBL" id="OSX56196.1"/>
    </source>
</evidence>
<protein>
    <submittedName>
        <fullName evidence="1">Uncharacterized protein</fullName>
    </submittedName>
</protein>
<accession>A0A1X6MIY0</accession>
<dbReference type="EMBL" id="KZ110615">
    <property type="protein sequence ID" value="OSX56196.1"/>
    <property type="molecule type" value="Genomic_DNA"/>
</dbReference>